<sequence>MIDDTALATKQITSKLDMLEKIVSKKSKRRKRLIKEFGDSKIANKEETSSIGGEKKLTHQKTLSRSSSVQSRKRWRKAKMISKIAFLTKSKTGAVVKKASEVTSKVGSRFVSTITSRMPSRRGSLEKIELDSKPLSGPQSSRGGLTLVVPGQMNVADTNSTIPLNRKSSMSSRSLSNRHEGSVRIKIPQSCRREKTTSLDAGNISCLRTAKPLSEKSSSYAEIDDPKNHRRQELSVKNITIQVPVIEQKISEDSREEFSRYHSLEIQLNSVFSSAEVSPLLSPNNQPSSHNAPSSEILNLMTSIKLQQIELQKTIKAQESKISLSIEKLTHLLQEKDKI</sequence>
<accession>E4Z0N3</accession>
<dbReference type="EMBL" id="FN656350">
    <property type="protein sequence ID" value="CBY41261.1"/>
    <property type="molecule type" value="Genomic_DNA"/>
</dbReference>
<evidence type="ECO:0000256" key="1">
    <source>
        <dbReference type="SAM" id="MobiDB-lite"/>
    </source>
</evidence>
<dbReference type="Proteomes" id="UP000011014">
    <property type="component" value="Unassembled WGS sequence"/>
</dbReference>
<feature type="region of interest" description="Disordered" evidence="1">
    <location>
        <begin position="158"/>
        <end position="182"/>
    </location>
</feature>
<name>E4Z0N3_OIKDI</name>
<feature type="compositionally biased region" description="Basic and acidic residues" evidence="1">
    <location>
        <begin position="46"/>
        <end position="57"/>
    </location>
</feature>
<feature type="compositionally biased region" description="Polar residues" evidence="1">
    <location>
        <begin position="60"/>
        <end position="70"/>
    </location>
</feature>
<protein>
    <submittedName>
        <fullName evidence="2">Uncharacterized protein</fullName>
    </submittedName>
</protein>
<dbReference type="AlphaFoldDB" id="E4Z0N3"/>
<proteinExistence type="predicted"/>
<feature type="region of interest" description="Disordered" evidence="1">
    <location>
        <begin position="46"/>
        <end position="72"/>
    </location>
</feature>
<gene>
    <name evidence="2" type="ORF">GSOID_T00023324001</name>
</gene>
<evidence type="ECO:0000313" key="2">
    <source>
        <dbReference type="EMBL" id="CBY41261.1"/>
    </source>
</evidence>
<reference evidence="2" key="1">
    <citation type="journal article" date="2010" name="Science">
        <title>Plasticity of animal genome architecture unmasked by rapid evolution of a pelagic tunicate.</title>
        <authorList>
            <person name="Denoeud F."/>
            <person name="Henriet S."/>
            <person name="Mungpakdee S."/>
            <person name="Aury J.M."/>
            <person name="Da Silva C."/>
            <person name="Brinkmann H."/>
            <person name="Mikhaleva J."/>
            <person name="Olsen L.C."/>
            <person name="Jubin C."/>
            <person name="Canestro C."/>
            <person name="Bouquet J.M."/>
            <person name="Danks G."/>
            <person name="Poulain J."/>
            <person name="Campsteijn C."/>
            <person name="Adamski M."/>
            <person name="Cross I."/>
            <person name="Yadetie F."/>
            <person name="Muffato M."/>
            <person name="Louis A."/>
            <person name="Butcher S."/>
            <person name="Tsagkogeorga G."/>
            <person name="Konrad A."/>
            <person name="Singh S."/>
            <person name="Jensen M.F."/>
            <person name="Cong E.H."/>
            <person name="Eikeseth-Otteraa H."/>
            <person name="Noel B."/>
            <person name="Anthouard V."/>
            <person name="Porcel B.M."/>
            <person name="Kachouri-Lafond R."/>
            <person name="Nishino A."/>
            <person name="Ugolini M."/>
            <person name="Chourrout P."/>
            <person name="Nishida H."/>
            <person name="Aasland R."/>
            <person name="Huzurbazar S."/>
            <person name="Westhof E."/>
            <person name="Delsuc F."/>
            <person name="Lehrach H."/>
            <person name="Reinhardt R."/>
            <person name="Weissenbach J."/>
            <person name="Roy S.W."/>
            <person name="Artiguenave F."/>
            <person name="Postlethwait J.H."/>
            <person name="Manak J.R."/>
            <person name="Thompson E.M."/>
            <person name="Jaillon O."/>
            <person name="Du Pasquier L."/>
            <person name="Boudinot P."/>
            <person name="Liberles D.A."/>
            <person name="Volff J.N."/>
            <person name="Philippe H."/>
            <person name="Lenhard B."/>
            <person name="Roest Crollius H."/>
            <person name="Wincker P."/>
            <person name="Chourrout D."/>
        </authorList>
    </citation>
    <scope>NUCLEOTIDE SEQUENCE [LARGE SCALE GENOMIC DNA]</scope>
</reference>
<organism evidence="2">
    <name type="scientific">Oikopleura dioica</name>
    <name type="common">Tunicate</name>
    <dbReference type="NCBI Taxonomy" id="34765"/>
    <lineage>
        <taxon>Eukaryota</taxon>
        <taxon>Metazoa</taxon>
        <taxon>Chordata</taxon>
        <taxon>Tunicata</taxon>
        <taxon>Appendicularia</taxon>
        <taxon>Copelata</taxon>
        <taxon>Oikopleuridae</taxon>
        <taxon>Oikopleura</taxon>
    </lineage>
</organism>
<feature type="compositionally biased region" description="Low complexity" evidence="1">
    <location>
        <begin position="164"/>
        <end position="175"/>
    </location>
</feature>